<dbReference type="PROSITE" id="PS51098">
    <property type="entry name" value="PTS_EIIB_TYPE_1"/>
    <property type="match status" value="1"/>
</dbReference>
<keyword evidence="7" id="KW-1133">Transmembrane helix</keyword>
<keyword evidence="3" id="KW-0808">Transferase</keyword>
<feature type="domain" description="PTS EIIB type-1" evidence="8">
    <location>
        <begin position="5"/>
        <end position="87"/>
    </location>
</feature>
<evidence type="ECO:0000256" key="7">
    <source>
        <dbReference type="SAM" id="Phobius"/>
    </source>
</evidence>
<dbReference type="AlphaFoldDB" id="I7LDD9"/>
<dbReference type="SUPFAM" id="SSF55604">
    <property type="entry name" value="Glucose permease domain IIB"/>
    <property type="match status" value="1"/>
</dbReference>
<evidence type="ECO:0000256" key="6">
    <source>
        <dbReference type="PROSITE-ProRule" id="PRU00421"/>
    </source>
</evidence>
<keyword evidence="1" id="KW-0813">Transport</keyword>
<dbReference type="InterPro" id="IPR018113">
    <property type="entry name" value="PTrfase_EIIB_Cys"/>
</dbReference>
<evidence type="ECO:0000256" key="1">
    <source>
        <dbReference type="ARBA" id="ARBA00022448"/>
    </source>
</evidence>
<dbReference type="CDD" id="cd00212">
    <property type="entry name" value="PTS_IIB_glc"/>
    <property type="match status" value="1"/>
</dbReference>
<dbReference type="GO" id="GO:0015771">
    <property type="term" value="P:trehalose transport"/>
    <property type="evidence" value="ECO:0007669"/>
    <property type="project" value="TreeGrafter"/>
</dbReference>
<evidence type="ECO:0000256" key="4">
    <source>
        <dbReference type="ARBA" id="ARBA00022683"/>
    </source>
</evidence>
<comment type="caution">
    <text evidence="10">The sequence shown here is derived from an EMBL/GenBank/DDBJ whole genome shotgun (WGS) entry which is preliminary data.</text>
</comment>
<dbReference type="eggNOG" id="COG1263">
    <property type="taxonomic scope" value="Bacteria"/>
</dbReference>
<dbReference type="GO" id="GO:0090589">
    <property type="term" value="F:protein-phosphocysteine-trehalose phosphotransferase system transporter activity"/>
    <property type="evidence" value="ECO:0007669"/>
    <property type="project" value="TreeGrafter"/>
</dbReference>
<sequence>MRSNAEMAELIVKHLGGSENITGLYHCATRLRFTLKDKSKFDLDFLKTQPEILGAIQSGEESQVIIGGKVGEYFQAINKAYKLEENSDGQAATTEKNPFKRLINTLVGIMAPIITPLIGGGMFKVVVSLLTATGLVDKTSQNYVILNFMSDSVFYFLPFMLAVSAARKFKTNEFLAMALAGVLLHPTWSH</sequence>
<dbReference type="GO" id="GO:0009401">
    <property type="term" value="P:phosphoenolpyruvate-dependent sugar phosphotransferase system"/>
    <property type="evidence" value="ECO:0007669"/>
    <property type="project" value="UniProtKB-KW"/>
</dbReference>
<dbReference type="GO" id="GO:0005886">
    <property type="term" value="C:plasma membrane"/>
    <property type="evidence" value="ECO:0007669"/>
    <property type="project" value="TreeGrafter"/>
</dbReference>
<dbReference type="PANTHER" id="PTHR30175">
    <property type="entry name" value="PHOSPHOTRANSFERASE SYSTEM TRANSPORT PROTEIN"/>
    <property type="match status" value="1"/>
</dbReference>
<keyword evidence="2" id="KW-0762">Sugar transport</keyword>
<dbReference type="PROSITE" id="PS01035">
    <property type="entry name" value="PTS_EIIB_TYPE_1_CYS"/>
    <property type="match status" value="1"/>
</dbReference>
<dbReference type="PANTHER" id="PTHR30175:SF1">
    <property type="entry name" value="PTS SYSTEM ARBUTIN-, CELLOBIOSE-, AND SALICIN-SPECIFIC EIIBC COMPONENT-RELATED"/>
    <property type="match status" value="1"/>
</dbReference>
<keyword evidence="7" id="KW-0812">Transmembrane</keyword>
<dbReference type="InterPro" id="IPR001996">
    <property type="entry name" value="PTS_IIB_1"/>
</dbReference>
<dbReference type="InterPro" id="IPR013013">
    <property type="entry name" value="PTS_EIIC_1"/>
</dbReference>
<protein>
    <submittedName>
        <fullName evidence="10">Lactobacillus pasteurii CRBIP 24.76 WGS project CAKD00000000 data, contig 12</fullName>
    </submittedName>
</protein>
<feature type="domain" description="PTS EIIC type-1" evidence="9">
    <location>
        <begin position="104"/>
        <end position="190"/>
    </location>
</feature>
<evidence type="ECO:0000259" key="8">
    <source>
        <dbReference type="PROSITE" id="PS51098"/>
    </source>
</evidence>
<proteinExistence type="predicted"/>
<keyword evidence="7" id="KW-0472">Membrane</keyword>
<feature type="transmembrane region" description="Helical" evidence="7">
    <location>
        <begin position="102"/>
        <end position="123"/>
    </location>
</feature>
<dbReference type="GO" id="GO:0008982">
    <property type="term" value="F:protein-N(PI)-phosphohistidine-sugar phosphotransferase activity"/>
    <property type="evidence" value="ECO:0007669"/>
    <property type="project" value="InterPro"/>
</dbReference>
<dbReference type="InterPro" id="IPR036878">
    <property type="entry name" value="Glu_permease_IIB"/>
</dbReference>
<keyword evidence="11" id="KW-1185">Reference proteome</keyword>
<evidence type="ECO:0000256" key="5">
    <source>
        <dbReference type="ARBA" id="ARBA00022777"/>
    </source>
</evidence>
<evidence type="ECO:0000256" key="2">
    <source>
        <dbReference type="ARBA" id="ARBA00022597"/>
    </source>
</evidence>
<dbReference type="GO" id="GO:0016301">
    <property type="term" value="F:kinase activity"/>
    <property type="evidence" value="ECO:0007669"/>
    <property type="project" value="UniProtKB-KW"/>
</dbReference>
<evidence type="ECO:0000313" key="10">
    <source>
        <dbReference type="EMBL" id="CCI84813.1"/>
    </source>
</evidence>
<dbReference type="InterPro" id="IPR050558">
    <property type="entry name" value="PTS_Sugar-Specific_Components"/>
</dbReference>
<dbReference type="Gene3D" id="3.30.1360.60">
    <property type="entry name" value="Glucose permease domain IIB"/>
    <property type="match status" value="1"/>
</dbReference>
<dbReference type="eggNOG" id="COG1264">
    <property type="taxonomic scope" value="Bacteria"/>
</dbReference>
<keyword evidence="5" id="KW-0418">Kinase</keyword>
<evidence type="ECO:0000313" key="11">
    <source>
        <dbReference type="Proteomes" id="UP000009311"/>
    </source>
</evidence>
<dbReference type="Proteomes" id="UP000009311">
    <property type="component" value="Unassembled WGS sequence"/>
</dbReference>
<dbReference type="Pfam" id="PF00367">
    <property type="entry name" value="PTS_EIIB"/>
    <property type="match status" value="1"/>
</dbReference>
<keyword evidence="4" id="KW-0598">Phosphotransferase system</keyword>
<dbReference type="RefSeq" id="WP_009559369.1">
    <property type="nucleotide sequence ID" value="NZ_AYZN01000009.1"/>
</dbReference>
<dbReference type="STRING" id="1423790.BN53_01670"/>
<accession>I7LDD9</accession>
<gene>
    <name evidence="10" type="ORF">BN53_01670</name>
</gene>
<organism evidence="10 11">
    <name type="scientific">Lactobacillus pasteurii DSM 23907 = CRBIP 24.76</name>
    <dbReference type="NCBI Taxonomy" id="1423790"/>
    <lineage>
        <taxon>Bacteria</taxon>
        <taxon>Bacillati</taxon>
        <taxon>Bacillota</taxon>
        <taxon>Bacilli</taxon>
        <taxon>Lactobacillales</taxon>
        <taxon>Lactobacillaceae</taxon>
        <taxon>Lactobacillus</taxon>
    </lineage>
</organism>
<reference evidence="10 11" key="1">
    <citation type="submission" date="2012-06" db="EMBL/GenBank/DDBJ databases">
        <title>Draft Genome Sequence of Lactobacillus pasteurii CRBIP 24.76T.</title>
        <authorList>
            <person name="Cousin S."/>
            <person name="Bouchier C."/>
            <person name="Loux V."/>
            <person name="Ma L."/>
            <person name="Creno S."/>
            <person name="Bizet C."/>
            <person name="Clermont D."/>
        </authorList>
    </citation>
    <scope>NUCLEOTIDE SEQUENCE [LARGE SCALE GENOMIC DNA]</scope>
    <source>
        <strain evidence="11">CRBIP 24.76T</strain>
    </source>
</reference>
<feature type="active site" description="Phosphocysteine intermediate; for EIIB activity" evidence="6">
    <location>
        <position position="27"/>
    </location>
</feature>
<name>I7LDD9_9LACO</name>
<feature type="transmembrane region" description="Helical" evidence="7">
    <location>
        <begin position="143"/>
        <end position="163"/>
    </location>
</feature>
<dbReference type="EMBL" id="CAKD01000012">
    <property type="protein sequence ID" value="CCI84813.1"/>
    <property type="molecule type" value="Genomic_DNA"/>
</dbReference>
<evidence type="ECO:0000259" key="9">
    <source>
        <dbReference type="PROSITE" id="PS51103"/>
    </source>
</evidence>
<evidence type="ECO:0000256" key="3">
    <source>
        <dbReference type="ARBA" id="ARBA00022679"/>
    </source>
</evidence>
<dbReference type="PROSITE" id="PS51103">
    <property type="entry name" value="PTS_EIIC_TYPE_1"/>
    <property type="match status" value="1"/>
</dbReference>